<dbReference type="SUPFAM" id="SSF57997">
    <property type="entry name" value="Tropomyosin"/>
    <property type="match status" value="1"/>
</dbReference>
<dbReference type="OMA" id="QRAYEND"/>
<dbReference type="Gene3D" id="1.20.5.170">
    <property type="match status" value="1"/>
</dbReference>
<dbReference type="InterPro" id="IPR027417">
    <property type="entry name" value="P-loop_NTPase"/>
</dbReference>
<evidence type="ECO:0000259" key="2">
    <source>
        <dbReference type="Pfam" id="PF02463"/>
    </source>
</evidence>
<feature type="domain" description="RecF/RecN/SMC N-terminal" evidence="2">
    <location>
        <begin position="101"/>
        <end position="407"/>
    </location>
</feature>
<sequence length="422" mass="47600">LEQAKRDFEKLSDSLTSTRGTLATMKEQIAKEEEALLSSKSRVDEFHDRIAAIDERRKVAEQAHEAAKATLKKFEKELREFDKDIKVHQDKVDVTNKRIVKLKSKQASLETDIEKAKEDAVSYKKMAHHKAKAHPWITDEKAHFGKKGTEYDFTGYTQEKASKEIADMKARKNELGKNLNTRAMGVLSQVEEQVNFLLKLDFFKRNELHPSDLQVLGLKQKKEQIAIDKKKLLDTIALLDIKKTQEIHKAHAQVNRDFGNIFSTLLPGASAKVEPPAGKTVEQGLEVKDFGNIFSTLLPGASAKVEPPAGKTVEQGLEVKVAFNGKWKESLQELSGGQRSLVALSLVLAMLKFRPAPIYILDETFLGSFPVHFSPFLFFYQSYLQFIIVSLKEGMFNHANVLYKTKFCDGTSQVTRTTNKSS</sequence>
<dbReference type="WBParaSite" id="HPLM_0000687501-mRNA-1">
    <property type="protein sequence ID" value="HPLM_0000687501-mRNA-1"/>
    <property type="gene ID" value="HPLM_0000687501"/>
</dbReference>
<reference evidence="3" key="1">
    <citation type="submission" date="2016-04" db="UniProtKB">
        <authorList>
            <consortium name="WormBaseParasite"/>
        </authorList>
    </citation>
    <scope>IDENTIFICATION</scope>
</reference>
<protein>
    <submittedName>
        <fullName evidence="3">SMC_N domain-containing protein</fullName>
    </submittedName>
</protein>
<name>A0A158QLP9_HAEPC</name>
<dbReference type="InterPro" id="IPR003395">
    <property type="entry name" value="RecF/RecN/SMC_N"/>
</dbReference>
<dbReference type="SUPFAM" id="SSF52540">
    <property type="entry name" value="P-loop containing nucleoside triphosphate hydrolases"/>
    <property type="match status" value="1"/>
</dbReference>
<feature type="coiled-coil region" evidence="1">
    <location>
        <begin position="22"/>
        <end position="126"/>
    </location>
</feature>
<dbReference type="PANTHER" id="PTHR43977">
    <property type="entry name" value="STRUCTURAL MAINTENANCE OF CHROMOSOMES PROTEIN 3"/>
    <property type="match status" value="1"/>
</dbReference>
<dbReference type="AlphaFoldDB" id="A0A158QLP9"/>
<keyword evidence="1" id="KW-0175">Coiled coil</keyword>
<organism evidence="3">
    <name type="scientific">Haemonchus placei</name>
    <name type="common">Barber's pole worm</name>
    <dbReference type="NCBI Taxonomy" id="6290"/>
    <lineage>
        <taxon>Eukaryota</taxon>
        <taxon>Metazoa</taxon>
        <taxon>Ecdysozoa</taxon>
        <taxon>Nematoda</taxon>
        <taxon>Chromadorea</taxon>
        <taxon>Rhabditida</taxon>
        <taxon>Rhabditina</taxon>
        <taxon>Rhabditomorpha</taxon>
        <taxon>Strongyloidea</taxon>
        <taxon>Trichostrongylidae</taxon>
        <taxon>Haemonchus</taxon>
    </lineage>
</organism>
<dbReference type="Gene3D" id="3.40.50.300">
    <property type="entry name" value="P-loop containing nucleotide triphosphate hydrolases"/>
    <property type="match status" value="1"/>
</dbReference>
<accession>A0A158QLP9</accession>
<dbReference type="Pfam" id="PF02463">
    <property type="entry name" value="SMC_N"/>
    <property type="match status" value="1"/>
</dbReference>
<proteinExistence type="predicted"/>
<evidence type="ECO:0000256" key="1">
    <source>
        <dbReference type="SAM" id="Coils"/>
    </source>
</evidence>
<evidence type="ECO:0000313" key="3">
    <source>
        <dbReference type="WBParaSite" id="HPLM_0000687501-mRNA-1"/>
    </source>
</evidence>